<reference evidence="2" key="2">
    <citation type="submission" date="2013-04" db="EMBL/GenBank/DDBJ databases">
        <title>Genomic mechanisms accounting for the adaptation to parasitism in nematode-trapping fungi.</title>
        <authorList>
            <person name="Ahren D.G."/>
        </authorList>
    </citation>
    <scope>NUCLEOTIDE SEQUENCE [LARGE SCALE GENOMIC DNA]</scope>
    <source>
        <strain evidence="2">CBS 200.50</strain>
    </source>
</reference>
<dbReference type="SUPFAM" id="SSF52047">
    <property type="entry name" value="RNI-like"/>
    <property type="match status" value="1"/>
</dbReference>
<dbReference type="HOGENOM" id="CLU_652153_0_0_1"/>
<dbReference type="OrthoDB" id="5279008at2759"/>
<organism evidence="1 2">
    <name type="scientific">Dactylellina haptotyla (strain CBS 200.50)</name>
    <name type="common">Nematode-trapping fungus</name>
    <name type="synonym">Monacrosporium haptotylum</name>
    <dbReference type="NCBI Taxonomy" id="1284197"/>
    <lineage>
        <taxon>Eukaryota</taxon>
        <taxon>Fungi</taxon>
        <taxon>Dikarya</taxon>
        <taxon>Ascomycota</taxon>
        <taxon>Pezizomycotina</taxon>
        <taxon>Orbiliomycetes</taxon>
        <taxon>Orbiliales</taxon>
        <taxon>Orbiliaceae</taxon>
        <taxon>Dactylellina</taxon>
    </lineage>
</organism>
<dbReference type="AlphaFoldDB" id="S8BEK6"/>
<dbReference type="STRING" id="1284197.S8BEK6"/>
<accession>S8BEK6</accession>
<evidence type="ECO:0000313" key="2">
    <source>
        <dbReference type="Proteomes" id="UP000015100"/>
    </source>
</evidence>
<evidence type="ECO:0008006" key="3">
    <source>
        <dbReference type="Google" id="ProtNLM"/>
    </source>
</evidence>
<comment type="caution">
    <text evidence="1">The sequence shown here is derived from an EMBL/GenBank/DDBJ whole genome shotgun (WGS) entry which is preliminary data.</text>
</comment>
<dbReference type="EMBL" id="AQGS01000612">
    <property type="protein sequence ID" value="EPS37698.1"/>
    <property type="molecule type" value="Genomic_DNA"/>
</dbReference>
<dbReference type="InterPro" id="IPR032675">
    <property type="entry name" value="LRR_dom_sf"/>
</dbReference>
<sequence length="522" mass="60570">MPILSLPYELNILLASCLDDEDDLLALRLTCRELNIQFQQLHIKQIYEVRYVFFTRASLSNLIKISESKLAPRVRHLSFWPSFFYNHSERDDCLHRSFSREETFKQEEDAVPLLTKAFSKLPNVQSILFQSDSYCPENGKMRAALNLGILPLKGYNLQPGNRIRPGIFCYVKLYPYHNLCIFRPVLEATIRARWSSLKSICCPFVYMDRFHADPAQLLELKPVLSNLRHLRVGNLDQPYSTGRNKIREAFYTWIGSFGAKIEVLELWNPDSLSGSPGALPFADIGNNIFVSPKYDLAKDFHLPILQLSCLRKLSIKNFYLTVSEIEALLQGADNIEALEISNCRVEDPVEDWFSFMNYLQNRNLKKLQNLVLDFTGCDSSTEFGLPAIEVLGDWNVDSIHWAVRLPVGASDKIQYHIFCKTIETLKTCYNAESFWEELTDGEWKLGPATRRKRLRDLGKRWGKDYRVLRKRYRKRENEMLKAEDFITTLTAYKQELQDIKNEDSNLDLASMIYLNLLDVLNL</sequence>
<keyword evidence="2" id="KW-1185">Reference proteome</keyword>
<proteinExistence type="predicted"/>
<gene>
    <name evidence="1" type="ORF">H072_8533</name>
</gene>
<dbReference type="Gene3D" id="3.80.10.10">
    <property type="entry name" value="Ribonuclease Inhibitor"/>
    <property type="match status" value="1"/>
</dbReference>
<protein>
    <recommendedName>
        <fullName evidence="3">F-box domain-containing protein</fullName>
    </recommendedName>
</protein>
<dbReference type="Proteomes" id="UP000015100">
    <property type="component" value="Unassembled WGS sequence"/>
</dbReference>
<reference evidence="1 2" key="1">
    <citation type="journal article" date="2013" name="PLoS Genet.">
        <title>Genomic mechanisms accounting for the adaptation to parasitism in nematode-trapping fungi.</title>
        <authorList>
            <person name="Meerupati T."/>
            <person name="Andersson K.M."/>
            <person name="Friman E."/>
            <person name="Kumar D."/>
            <person name="Tunlid A."/>
            <person name="Ahren D."/>
        </authorList>
    </citation>
    <scope>NUCLEOTIDE SEQUENCE [LARGE SCALE GENOMIC DNA]</scope>
    <source>
        <strain evidence="1 2">CBS 200.50</strain>
    </source>
</reference>
<evidence type="ECO:0000313" key="1">
    <source>
        <dbReference type="EMBL" id="EPS37698.1"/>
    </source>
</evidence>
<name>S8BEK6_DACHA</name>